<evidence type="ECO:0000259" key="6">
    <source>
        <dbReference type="PROSITE" id="PS50011"/>
    </source>
</evidence>
<dbReference type="Pfam" id="PF00069">
    <property type="entry name" value="Pkinase"/>
    <property type="match status" value="1"/>
</dbReference>
<dbReference type="GO" id="GO:0004674">
    <property type="term" value="F:protein serine/threonine kinase activity"/>
    <property type="evidence" value="ECO:0007669"/>
    <property type="project" value="UniProtKB-KW"/>
</dbReference>
<sequence length="309" mass="35508">MSVELIAGGKYRLVQKIGSGSFGDIYLGINVTNGEEVAVKLEAVTDRSPLLLNESQLYKILQGGIGIARVRWCGMERDHYVLVMDMLGPSIEDLFNFCARKFTVKTVLMLADQMIGRLEYVHTKSVIHRDLKPENFLMGIGRHRDKVYIIDFGLSKKYRDPRTLHHISYKEEKPFIGTANYASLNAHHGNELGRRDDMESLGYVLVYLLRGALPWSQLKAATKKQKYEKITEQKMSTPAEQLCKGYPAEFSVYLSYCRNLRFEEVPDYTYLQQLFRILFRALGYQYDYVFDWILLKDKAAQVSTAVRSG</sequence>
<keyword evidence="7" id="KW-0808">Transferase</keyword>
<accession>A0A1D2MHS9</accession>
<keyword evidence="5" id="KW-0723">Serine/threonine-protein kinase</keyword>
<reference evidence="7 8" key="1">
    <citation type="journal article" date="2016" name="Genome Biol. Evol.">
        <title>Gene Family Evolution Reflects Adaptation to Soil Environmental Stressors in the Genome of the Collembolan Orchesella cincta.</title>
        <authorList>
            <person name="Faddeeva-Vakhrusheva A."/>
            <person name="Derks M.F."/>
            <person name="Anvar S.Y."/>
            <person name="Agamennone V."/>
            <person name="Suring W."/>
            <person name="Smit S."/>
            <person name="van Straalen N.M."/>
            <person name="Roelofs D."/>
        </authorList>
    </citation>
    <scope>NUCLEOTIDE SEQUENCE [LARGE SCALE GENOMIC DNA]</scope>
    <source>
        <tissue evidence="7">Mixed pool</tissue>
    </source>
</reference>
<dbReference type="PROSITE" id="PS00107">
    <property type="entry name" value="PROTEIN_KINASE_ATP"/>
    <property type="match status" value="1"/>
</dbReference>
<dbReference type="InterPro" id="IPR008271">
    <property type="entry name" value="Ser/Thr_kinase_AS"/>
</dbReference>
<keyword evidence="3 4" id="KW-0067">ATP-binding</keyword>
<name>A0A1D2MHS9_ORCCI</name>
<dbReference type="EC" id="2.7.11.1" evidence="1"/>
<dbReference type="OrthoDB" id="5800476at2759"/>
<dbReference type="Gene3D" id="1.10.510.10">
    <property type="entry name" value="Transferase(Phosphotransferase) domain 1"/>
    <property type="match status" value="1"/>
</dbReference>
<dbReference type="SUPFAM" id="SSF56112">
    <property type="entry name" value="Protein kinase-like (PK-like)"/>
    <property type="match status" value="1"/>
</dbReference>
<dbReference type="InterPro" id="IPR017441">
    <property type="entry name" value="Protein_kinase_ATP_BS"/>
</dbReference>
<proteinExistence type="inferred from homology"/>
<dbReference type="InterPro" id="IPR000719">
    <property type="entry name" value="Prot_kinase_dom"/>
</dbReference>
<evidence type="ECO:0000256" key="3">
    <source>
        <dbReference type="ARBA" id="ARBA00022840"/>
    </source>
</evidence>
<dbReference type="SMART" id="SM00220">
    <property type="entry name" value="S_TKc"/>
    <property type="match status" value="1"/>
</dbReference>
<dbReference type="STRING" id="48709.A0A1D2MHS9"/>
<dbReference type="InterPro" id="IPR011009">
    <property type="entry name" value="Kinase-like_dom_sf"/>
</dbReference>
<dbReference type="EMBL" id="LJIJ01001218">
    <property type="protein sequence ID" value="ODM92481.1"/>
    <property type="molecule type" value="Genomic_DNA"/>
</dbReference>
<evidence type="ECO:0000313" key="7">
    <source>
        <dbReference type="EMBL" id="ODM92481.1"/>
    </source>
</evidence>
<keyword evidence="8" id="KW-1185">Reference proteome</keyword>
<comment type="caution">
    <text evidence="7">The sequence shown here is derived from an EMBL/GenBank/DDBJ whole genome shotgun (WGS) entry which is preliminary data.</text>
</comment>
<comment type="similarity">
    <text evidence="5">Belongs to the protein kinase superfamily.</text>
</comment>
<dbReference type="FunFam" id="1.10.510.10:FF:000596">
    <property type="entry name" value="CK1 family protein kinase"/>
    <property type="match status" value="1"/>
</dbReference>
<dbReference type="PROSITE" id="PS50011">
    <property type="entry name" value="PROTEIN_KINASE_DOM"/>
    <property type="match status" value="1"/>
</dbReference>
<evidence type="ECO:0000256" key="2">
    <source>
        <dbReference type="ARBA" id="ARBA00022741"/>
    </source>
</evidence>
<dbReference type="AlphaFoldDB" id="A0A1D2MHS9"/>
<dbReference type="Proteomes" id="UP000094527">
    <property type="component" value="Unassembled WGS sequence"/>
</dbReference>
<protein>
    <recommendedName>
        <fullName evidence="1">non-specific serine/threonine protein kinase</fullName>
        <ecNumber evidence="1">2.7.11.1</ecNumber>
    </recommendedName>
</protein>
<dbReference type="PANTHER" id="PTHR11909">
    <property type="entry name" value="CASEIN KINASE-RELATED"/>
    <property type="match status" value="1"/>
</dbReference>
<feature type="domain" description="Protein kinase" evidence="6">
    <location>
        <begin position="11"/>
        <end position="279"/>
    </location>
</feature>
<dbReference type="GO" id="GO:0005524">
    <property type="term" value="F:ATP binding"/>
    <property type="evidence" value="ECO:0007669"/>
    <property type="project" value="UniProtKB-UniRule"/>
</dbReference>
<keyword evidence="7" id="KW-0418">Kinase</keyword>
<evidence type="ECO:0000256" key="5">
    <source>
        <dbReference type="RuleBase" id="RU000304"/>
    </source>
</evidence>
<organism evidence="7 8">
    <name type="scientific">Orchesella cincta</name>
    <name type="common">Springtail</name>
    <name type="synonym">Podura cincta</name>
    <dbReference type="NCBI Taxonomy" id="48709"/>
    <lineage>
        <taxon>Eukaryota</taxon>
        <taxon>Metazoa</taxon>
        <taxon>Ecdysozoa</taxon>
        <taxon>Arthropoda</taxon>
        <taxon>Hexapoda</taxon>
        <taxon>Collembola</taxon>
        <taxon>Entomobryomorpha</taxon>
        <taxon>Entomobryoidea</taxon>
        <taxon>Orchesellidae</taxon>
        <taxon>Orchesellinae</taxon>
        <taxon>Orchesella</taxon>
    </lineage>
</organism>
<gene>
    <name evidence="7" type="ORF">Ocin01_14200</name>
</gene>
<keyword evidence="2 4" id="KW-0547">Nucleotide-binding</keyword>
<dbReference type="PROSITE" id="PS00108">
    <property type="entry name" value="PROTEIN_KINASE_ST"/>
    <property type="match status" value="1"/>
</dbReference>
<evidence type="ECO:0000256" key="1">
    <source>
        <dbReference type="ARBA" id="ARBA00012513"/>
    </source>
</evidence>
<evidence type="ECO:0000256" key="4">
    <source>
        <dbReference type="PROSITE-ProRule" id="PRU10141"/>
    </source>
</evidence>
<dbReference type="InterPro" id="IPR050235">
    <property type="entry name" value="CK1_Ser-Thr_kinase"/>
</dbReference>
<evidence type="ECO:0000313" key="8">
    <source>
        <dbReference type="Proteomes" id="UP000094527"/>
    </source>
</evidence>
<feature type="binding site" evidence="4">
    <location>
        <position position="40"/>
    </location>
    <ligand>
        <name>ATP</name>
        <dbReference type="ChEBI" id="CHEBI:30616"/>
    </ligand>
</feature>